<proteinExistence type="predicted"/>
<dbReference type="InterPro" id="IPR008480">
    <property type="entry name" value="DUF761_pln"/>
</dbReference>
<dbReference type="EMBL" id="JACGWN010000014">
    <property type="protein sequence ID" value="KAL0406948.1"/>
    <property type="molecule type" value="Genomic_DNA"/>
</dbReference>
<evidence type="ECO:0000313" key="3">
    <source>
        <dbReference type="EMBL" id="KAL0406948.1"/>
    </source>
</evidence>
<comment type="caution">
    <text evidence="3">The sequence shown here is derived from an EMBL/GenBank/DDBJ whole genome shotgun (WGS) entry which is preliminary data.</text>
</comment>
<keyword evidence="2" id="KW-1133">Transmembrane helix</keyword>
<feature type="transmembrane region" description="Helical" evidence="2">
    <location>
        <begin position="44"/>
        <end position="65"/>
    </location>
</feature>
<accession>A0AAW2TPT3</accession>
<dbReference type="AlphaFoldDB" id="A0AAW2TPT3"/>
<sequence>MVMDVKQLQKKSHHHHQSLKLLPIALLLIITPLLSASLRLKYLYFIVNILIIAVGAEAGLLSFFLQSPHNKPSPPRDDPPPLITLSQETAAVTTSTSANIVGADDGQERVKKRPVKAAVEKCSSEKILVGVRVANYQVKKSRSSPSIFFVGGGDDDDDDGVGGVDNEGGDVSDDQQELFQKAETFIGNFYKELKMQREESWKKLHASHHHHLPQKP</sequence>
<dbReference type="Pfam" id="PF05553">
    <property type="entry name" value="DUF761"/>
    <property type="match status" value="1"/>
</dbReference>
<evidence type="ECO:0000256" key="2">
    <source>
        <dbReference type="SAM" id="Phobius"/>
    </source>
</evidence>
<name>A0AAW2TPT3_9LAMI</name>
<reference evidence="3" key="2">
    <citation type="journal article" date="2024" name="Plant">
        <title>Genomic evolution and insights into agronomic trait innovations of Sesamum species.</title>
        <authorList>
            <person name="Miao H."/>
            <person name="Wang L."/>
            <person name="Qu L."/>
            <person name="Liu H."/>
            <person name="Sun Y."/>
            <person name="Le M."/>
            <person name="Wang Q."/>
            <person name="Wei S."/>
            <person name="Zheng Y."/>
            <person name="Lin W."/>
            <person name="Duan Y."/>
            <person name="Cao H."/>
            <person name="Xiong S."/>
            <person name="Wang X."/>
            <person name="Wei L."/>
            <person name="Li C."/>
            <person name="Ma Q."/>
            <person name="Ju M."/>
            <person name="Zhao R."/>
            <person name="Li G."/>
            <person name="Mu C."/>
            <person name="Tian Q."/>
            <person name="Mei H."/>
            <person name="Zhang T."/>
            <person name="Gao T."/>
            <person name="Zhang H."/>
        </authorList>
    </citation>
    <scope>NUCLEOTIDE SEQUENCE</scope>
    <source>
        <strain evidence="3">KEN1</strain>
    </source>
</reference>
<dbReference type="PANTHER" id="PTHR36887">
    <property type="entry name" value="OS01G0532300 PROTEIN"/>
    <property type="match status" value="1"/>
</dbReference>
<evidence type="ECO:0000256" key="1">
    <source>
        <dbReference type="SAM" id="MobiDB-lite"/>
    </source>
</evidence>
<gene>
    <name evidence="3" type="ORF">Slati_4008700</name>
</gene>
<evidence type="ECO:0008006" key="4">
    <source>
        <dbReference type="Google" id="ProtNLM"/>
    </source>
</evidence>
<feature type="region of interest" description="Disordered" evidence="1">
    <location>
        <begin position="148"/>
        <end position="174"/>
    </location>
</feature>
<dbReference type="PANTHER" id="PTHR36887:SF1">
    <property type="entry name" value="OS01G0532300 PROTEIN"/>
    <property type="match status" value="1"/>
</dbReference>
<feature type="transmembrane region" description="Helical" evidence="2">
    <location>
        <begin position="21"/>
        <end position="38"/>
    </location>
</feature>
<keyword evidence="2" id="KW-0812">Transmembrane</keyword>
<keyword evidence="2" id="KW-0472">Membrane</keyword>
<protein>
    <recommendedName>
        <fullName evidence="4">DUF4408 domain-containing protein</fullName>
    </recommendedName>
</protein>
<organism evidence="3">
    <name type="scientific">Sesamum latifolium</name>
    <dbReference type="NCBI Taxonomy" id="2727402"/>
    <lineage>
        <taxon>Eukaryota</taxon>
        <taxon>Viridiplantae</taxon>
        <taxon>Streptophyta</taxon>
        <taxon>Embryophyta</taxon>
        <taxon>Tracheophyta</taxon>
        <taxon>Spermatophyta</taxon>
        <taxon>Magnoliopsida</taxon>
        <taxon>eudicotyledons</taxon>
        <taxon>Gunneridae</taxon>
        <taxon>Pentapetalae</taxon>
        <taxon>asterids</taxon>
        <taxon>lamiids</taxon>
        <taxon>Lamiales</taxon>
        <taxon>Pedaliaceae</taxon>
        <taxon>Sesamum</taxon>
    </lineage>
</organism>
<reference evidence="3" key="1">
    <citation type="submission" date="2020-06" db="EMBL/GenBank/DDBJ databases">
        <authorList>
            <person name="Li T."/>
            <person name="Hu X."/>
            <person name="Zhang T."/>
            <person name="Song X."/>
            <person name="Zhang H."/>
            <person name="Dai N."/>
            <person name="Sheng W."/>
            <person name="Hou X."/>
            <person name="Wei L."/>
        </authorList>
    </citation>
    <scope>NUCLEOTIDE SEQUENCE</scope>
    <source>
        <strain evidence="3">KEN1</strain>
        <tissue evidence="3">Leaf</tissue>
    </source>
</reference>